<organism evidence="7 8">
    <name type="scientific">Heracleum sosnowskyi</name>
    <dbReference type="NCBI Taxonomy" id="360622"/>
    <lineage>
        <taxon>Eukaryota</taxon>
        <taxon>Viridiplantae</taxon>
        <taxon>Streptophyta</taxon>
        <taxon>Embryophyta</taxon>
        <taxon>Tracheophyta</taxon>
        <taxon>Spermatophyta</taxon>
        <taxon>Magnoliopsida</taxon>
        <taxon>eudicotyledons</taxon>
        <taxon>Gunneridae</taxon>
        <taxon>Pentapetalae</taxon>
        <taxon>asterids</taxon>
        <taxon>campanulids</taxon>
        <taxon>Apiales</taxon>
        <taxon>Apiaceae</taxon>
        <taxon>Apioideae</taxon>
        <taxon>apioid superclade</taxon>
        <taxon>Tordylieae</taxon>
        <taxon>Tordyliinae</taxon>
        <taxon>Heracleum</taxon>
    </lineage>
</organism>
<dbReference type="GO" id="GO:0005524">
    <property type="term" value="F:ATP binding"/>
    <property type="evidence" value="ECO:0007669"/>
    <property type="project" value="UniProtKB-KW"/>
</dbReference>
<sequence length="742" mass="81463">MCLLTADPATASDSASAGPTPTGSVPLSAGAAAIGSSATEASTSSGAVTRSPQPPPGGAIALLPETSLQRRHLNKRKQTFCMVVFSFAYLIGLFICLSGSFRTNLFISSFPISLAAASNTILDIGDPDQHCGCCAAHVWQAEYTGRPSGPGPKGYSICCGKGKVQLPLLQETLVELAALLGETTSRAKKFQKNIRVYNIIFALCSFGGSVDQSINNGSGPFVLRVNDLTYHSIGSLLPPDGHTPKFAQFYMYDGQEAIEHRVNFPRGNSVLDPAIVATLQEMLSRDNALVGILKQLRERYPPSEQIPVRLRLLERRVFKMKLDAMMSDLTKENVLGRVLAVVYTIEFQKRGLPHAHIVLWLAEGDKLVSPEEIDAIVSAEIPDKETDRVAYDAVAQFMMHGPCGEANPKCPCMVNGKCTKLYPKPYLNSTAMDENGYALYRRRNTGRTVECNKIHLDARQILPVVAGEGSEVIVAVSVSKSYLWQECTVFHLLQNMRIEPNVPPVTIDGKPVSFKDWVLSLGDGLAPTYALDEDVEPSWVEIPKEVRVDYSGDPVKAIVDAIYPDLQHNHGNAEYLRGRAILTPLNEYVEKINHEVLNRLPGSTKIYKSCDSICKGSATSAADDTLYPPEYLNTLKFSGMPNHEIELKEGVPIMLLRNLNPKKGLCNGTRLIVTQCYPFLIEGLIITGNKVGEKVYIPRINMTPADKAIPFNLKRKQFPIADEACIGYTKNIVYREIFNDIQ</sequence>
<comment type="catalytic activity">
    <reaction evidence="1">
        <text>ATP + H2O = ADP + phosphate + H(+)</text>
        <dbReference type="Rhea" id="RHEA:13065"/>
        <dbReference type="ChEBI" id="CHEBI:15377"/>
        <dbReference type="ChEBI" id="CHEBI:15378"/>
        <dbReference type="ChEBI" id="CHEBI:30616"/>
        <dbReference type="ChEBI" id="CHEBI:43474"/>
        <dbReference type="ChEBI" id="CHEBI:456216"/>
        <dbReference type="EC" id="5.6.2.3"/>
    </reaction>
</comment>
<dbReference type="InterPro" id="IPR027417">
    <property type="entry name" value="P-loop_NTPase"/>
</dbReference>
<feature type="domain" description="DNA helicase Pif1-like DEAD-box helicase" evidence="4">
    <location>
        <begin position="457"/>
        <end position="526"/>
    </location>
</feature>
<reference evidence="7" key="1">
    <citation type="submission" date="2023-02" db="EMBL/GenBank/DDBJ databases">
        <title>Genome of toxic invasive species Heracleum sosnowskyi carries increased number of genes despite the absence of recent whole-genome duplications.</title>
        <authorList>
            <person name="Schelkunov M."/>
            <person name="Shtratnikova V."/>
            <person name="Makarenko M."/>
            <person name="Klepikova A."/>
            <person name="Omelchenko D."/>
            <person name="Novikova G."/>
            <person name="Obukhova E."/>
            <person name="Bogdanov V."/>
            <person name="Penin A."/>
            <person name="Logacheva M."/>
        </authorList>
    </citation>
    <scope>NUCLEOTIDE SEQUENCE</scope>
    <source>
        <strain evidence="7">Hsosn_3</strain>
        <tissue evidence="7">Leaf</tissue>
    </source>
</reference>
<comment type="caution">
    <text evidence="7">The sequence shown here is derived from an EMBL/GenBank/DDBJ whole genome shotgun (WGS) entry which is preliminary data.</text>
</comment>
<name>A0AAD8JDB8_9APIA</name>
<gene>
    <name evidence="7" type="ORF">POM88_001328</name>
</gene>
<reference evidence="7" key="2">
    <citation type="submission" date="2023-05" db="EMBL/GenBank/DDBJ databases">
        <authorList>
            <person name="Schelkunov M.I."/>
        </authorList>
    </citation>
    <scope>NUCLEOTIDE SEQUENCE</scope>
    <source>
        <strain evidence="7">Hsosn_3</strain>
        <tissue evidence="7">Leaf</tissue>
    </source>
</reference>
<dbReference type="Pfam" id="PF21530">
    <property type="entry name" value="Pif1_2B_dom"/>
    <property type="match status" value="1"/>
</dbReference>
<evidence type="ECO:0000256" key="1">
    <source>
        <dbReference type="RuleBase" id="RU363044"/>
    </source>
</evidence>
<evidence type="ECO:0000313" key="7">
    <source>
        <dbReference type="EMBL" id="KAK1401723.1"/>
    </source>
</evidence>
<proteinExistence type="inferred from homology"/>
<dbReference type="SUPFAM" id="SSF52540">
    <property type="entry name" value="P-loop containing nucleoside triphosphate hydrolases"/>
    <property type="match status" value="1"/>
</dbReference>
<dbReference type="EMBL" id="JAUIZM010000001">
    <property type="protein sequence ID" value="KAK1401723.1"/>
    <property type="molecule type" value="Genomic_DNA"/>
</dbReference>
<dbReference type="GO" id="GO:0006281">
    <property type="term" value="P:DNA repair"/>
    <property type="evidence" value="ECO:0007669"/>
    <property type="project" value="UniProtKB-KW"/>
</dbReference>
<keyword evidence="1" id="KW-0347">Helicase</keyword>
<feature type="domain" description="DNA helicase Pif1-like 2B" evidence="6">
    <location>
        <begin position="630"/>
        <end position="675"/>
    </location>
</feature>
<dbReference type="Pfam" id="PF05970">
    <property type="entry name" value="PIF1"/>
    <property type="match status" value="1"/>
</dbReference>
<dbReference type="PANTHER" id="PTHR10492">
    <property type="match status" value="1"/>
</dbReference>
<keyword evidence="1" id="KW-0233">DNA recombination</keyword>
<dbReference type="InterPro" id="IPR025476">
    <property type="entry name" value="Helitron_helicase-like"/>
</dbReference>
<keyword evidence="8" id="KW-1185">Reference proteome</keyword>
<keyword evidence="1" id="KW-0227">DNA damage</keyword>
<dbReference type="GO" id="GO:0016787">
    <property type="term" value="F:hydrolase activity"/>
    <property type="evidence" value="ECO:0007669"/>
    <property type="project" value="UniProtKB-KW"/>
</dbReference>
<evidence type="ECO:0000313" key="8">
    <source>
        <dbReference type="Proteomes" id="UP001237642"/>
    </source>
</evidence>
<protein>
    <recommendedName>
        <fullName evidence="1">ATP-dependent DNA helicase</fullName>
        <ecNumber evidence="1">5.6.2.3</ecNumber>
    </recommendedName>
</protein>
<keyword evidence="3" id="KW-0472">Membrane</keyword>
<dbReference type="GO" id="GO:0043139">
    <property type="term" value="F:5'-3' DNA helicase activity"/>
    <property type="evidence" value="ECO:0007669"/>
    <property type="project" value="UniProtKB-EC"/>
</dbReference>
<feature type="domain" description="Helitron helicase-like" evidence="5">
    <location>
        <begin position="315"/>
        <end position="359"/>
    </location>
</feature>
<comment type="cofactor">
    <cofactor evidence="1">
        <name>Mg(2+)</name>
        <dbReference type="ChEBI" id="CHEBI:18420"/>
    </cofactor>
</comment>
<keyword evidence="1" id="KW-0547">Nucleotide-binding</keyword>
<keyword evidence="1" id="KW-0234">DNA repair</keyword>
<keyword evidence="1" id="KW-0378">Hydrolase</keyword>
<comment type="similarity">
    <text evidence="1">Belongs to the helicase family.</text>
</comment>
<dbReference type="PANTHER" id="PTHR10492:SF93">
    <property type="entry name" value="ATP-DEPENDENT DNA HELICASE"/>
    <property type="match status" value="1"/>
</dbReference>
<feature type="transmembrane region" description="Helical" evidence="3">
    <location>
        <begin position="80"/>
        <end position="101"/>
    </location>
</feature>
<dbReference type="Proteomes" id="UP001237642">
    <property type="component" value="Unassembled WGS sequence"/>
</dbReference>
<dbReference type="GO" id="GO:0000723">
    <property type="term" value="P:telomere maintenance"/>
    <property type="evidence" value="ECO:0007669"/>
    <property type="project" value="InterPro"/>
</dbReference>
<evidence type="ECO:0000259" key="6">
    <source>
        <dbReference type="Pfam" id="PF21530"/>
    </source>
</evidence>
<evidence type="ECO:0000256" key="3">
    <source>
        <dbReference type="SAM" id="Phobius"/>
    </source>
</evidence>
<dbReference type="AlphaFoldDB" id="A0AAD8JDB8"/>
<evidence type="ECO:0000259" key="5">
    <source>
        <dbReference type="Pfam" id="PF14214"/>
    </source>
</evidence>
<dbReference type="InterPro" id="IPR049163">
    <property type="entry name" value="Pif1-like_2B_dom"/>
</dbReference>
<dbReference type="GO" id="GO:0006310">
    <property type="term" value="P:DNA recombination"/>
    <property type="evidence" value="ECO:0007669"/>
    <property type="project" value="UniProtKB-KW"/>
</dbReference>
<dbReference type="InterPro" id="IPR010285">
    <property type="entry name" value="DNA_helicase_pif1-like_DEAD"/>
</dbReference>
<dbReference type="EC" id="5.6.2.3" evidence="1"/>
<accession>A0AAD8JDB8</accession>
<keyword evidence="1" id="KW-0067">ATP-binding</keyword>
<keyword evidence="3" id="KW-1133">Transmembrane helix</keyword>
<evidence type="ECO:0000259" key="4">
    <source>
        <dbReference type="Pfam" id="PF05970"/>
    </source>
</evidence>
<keyword evidence="3" id="KW-0812">Transmembrane</keyword>
<dbReference type="Pfam" id="PF14214">
    <property type="entry name" value="Helitron_like_N"/>
    <property type="match status" value="1"/>
</dbReference>
<evidence type="ECO:0000256" key="2">
    <source>
        <dbReference type="SAM" id="MobiDB-lite"/>
    </source>
</evidence>
<feature type="region of interest" description="Disordered" evidence="2">
    <location>
        <begin position="1"/>
        <end position="23"/>
    </location>
</feature>